<comment type="function">
    <text evidence="1">Catalyzes the last step of tRNA splicing, the transfer of the splice junction 2'-phosphate from ligated tRNA to NAD to produce ADP-ribose 1''-2'' cyclic phosphate.</text>
</comment>
<evidence type="ECO:0000256" key="2">
    <source>
        <dbReference type="ARBA" id="ARBA00012007"/>
    </source>
</evidence>
<dbReference type="SUPFAM" id="SSF56399">
    <property type="entry name" value="ADP-ribosylation"/>
    <property type="match status" value="1"/>
</dbReference>
<dbReference type="Gene3D" id="1.10.10.970">
    <property type="entry name" value="RNA 2'-phosphotransferase, Tpt1/KptA family, N-terminal domain"/>
    <property type="match status" value="1"/>
</dbReference>
<accession>A0AA40C4A9</accession>
<dbReference type="InterPro" id="IPR002745">
    <property type="entry name" value="Ptrans_KptA/Tpt1"/>
</dbReference>
<sequence>MAAAVAAPFHAINEQLGGVLAPSDLVHNSPRHGRSRGMSFKGGKNGRSRGYSLIEERDVTVAKALMFVLKRTIEESEVDEDDKVDNLVADAEGWVAVDDALEHPKLAALDVSLEDIQRITSSAAKARFNLRQLPDTAAKAEDPASWAIRRVTNRNSLTAEAAPVPAGEKLSLTTADLPDFIVFETSYQRYPLLLASGAINQAPGGTPFLSFQPVTVSEDGSSESRQTGDVSIWIHLRTALEAAPEVAWQRTESGTIITSDEVPKSLWKKAVARKTEIGLLFEDGEVKKEVPAGLRGRGAKGKAKKDVGNVRKGALKREGSASEEESGSAEEADL</sequence>
<reference evidence="5" key="1">
    <citation type="submission" date="2023-06" db="EMBL/GenBank/DDBJ databases">
        <title>Genome-scale phylogeny and comparative genomics of the fungal order Sordariales.</title>
        <authorList>
            <consortium name="Lawrence Berkeley National Laboratory"/>
            <person name="Hensen N."/>
            <person name="Bonometti L."/>
            <person name="Westerberg I."/>
            <person name="Brannstrom I.O."/>
            <person name="Guillou S."/>
            <person name="Cros-Aarteil S."/>
            <person name="Calhoun S."/>
            <person name="Haridas S."/>
            <person name="Kuo A."/>
            <person name="Mondo S."/>
            <person name="Pangilinan J."/>
            <person name="Riley R."/>
            <person name="LaButti K."/>
            <person name="Andreopoulos B."/>
            <person name="Lipzen A."/>
            <person name="Chen C."/>
            <person name="Yanf M."/>
            <person name="Daum C."/>
            <person name="Ng V."/>
            <person name="Clum A."/>
            <person name="Steindorff A."/>
            <person name="Ohm R."/>
            <person name="Martin F."/>
            <person name="Silar P."/>
            <person name="Natvig D."/>
            <person name="Lalanne C."/>
            <person name="Gautier V."/>
            <person name="Ament-velasquez S.L."/>
            <person name="Kruys A."/>
            <person name="Hutchinson M.I."/>
            <person name="Powell A.J."/>
            <person name="Barry K."/>
            <person name="Miller A.N."/>
            <person name="Grigoriev I.V."/>
            <person name="Debuchy R."/>
            <person name="Gladieux P."/>
            <person name="Thoren M.H."/>
            <person name="Johannesson H."/>
        </authorList>
    </citation>
    <scope>NUCLEOTIDE SEQUENCE</scope>
    <source>
        <strain evidence="5">SMH3391-2</strain>
    </source>
</reference>
<feature type="compositionally biased region" description="Acidic residues" evidence="4">
    <location>
        <begin position="321"/>
        <end position="334"/>
    </location>
</feature>
<feature type="region of interest" description="Disordered" evidence="4">
    <location>
        <begin position="290"/>
        <end position="334"/>
    </location>
</feature>
<feature type="region of interest" description="Disordered" evidence="4">
    <location>
        <begin position="25"/>
        <end position="45"/>
    </location>
</feature>
<dbReference type="EC" id="2.7.1.160" evidence="2"/>
<dbReference type="InterPro" id="IPR042080">
    <property type="entry name" value="RNA_2'-PTrans_N"/>
</dbReference>
<dbReference type="AlphaFoldDB" id="A0AA40C4A9"/>
<keyword evidence="6" id="KW-1185">Reference proteome</keyword>
<name>A0AA40C4A9_9PEZI</name>
<evidence type="ECO:0000256" key="1">
    <source>
        <dbReference type="ARBA" id="ARBA00003343"/>
    </source>
</evidence>
<proteinExistence type="predicted"/>
<dbReference type="GO" id="GO:0000215">
    <property type="term" value="F:tRNA 2'-phosphotransferase activity"/>
    <property type="evidence" value="ECO:0007669"/>
    <property type="project" value="UniProtKB-EC"/>
</dbReference>
<feature type="compositionally biased region" description="Basic and acidic residues" evidence="4">
    <location>
        <begin position="304"/>
        <end position="320"/>
    </location>
</feature>
<dbReference type="EMBL" id="JAULSR010000003">
    <property type="protein sequence ID" value="KAK0624545.1"/>
    <property type="molecule type" value="Genomic_DNA"/>
</dbReference>
<evidence type="ECO:0000256" key="4">
    <source>
        <dbReference type="SAM" id="MobiDB-lite"/>
    </source>
</evidence>
<comment type="catalytic activity">
    <reaction evidence="3">
        <text>2'-phospho-[ligated tRNA] + NAD(+) = mature tRNA + ADP-alpha-D-ribose 1'',2''-cyclic phosphate + nicotinamide</text>
        <dbReference type="Rhea" id="RHEA:23324"/>
        <dbReference type="Rhea" id="RHEA-COMP:11106"/>
        <dbReference type="Rhea" id="RHEA-COMP:11107"/>
        <dbReference type="ChEBI" id="CHEBI:17154"/>
        <dbReference type="ChEBI" id="CHEBI:57540"/>
        <dbReference type="ChEBI" id="CHEBI:76596"/>
        <dbReference type="ChEBI" id="CHEBI:82883"/>
        <dbReference type="ChEBI" id="CHEBI:85027"/>
        <dbReference type="EC" id="2.7.1.160"/>
    </reaction>
</comment>
<evidence type="ECO:0000313" key="5">
    <source>
        <dbReference type="EMBL" id="KAK0624545.1"/>
    </source>
</evidence>
<organism evidence="5 6">
    <name type="scientific">Bombardia bombarda</name>
    <dbReference type="NCBI Taxonomy" id="252184"/>
    <lineage>
        <taxon>Eukaryota</taxon>
        <taxon>Fungi</taxon>
        <taxon>Dikarya</taxon>
        <taxon>Ascomycota</taxon>
        <taxon>Pezizomycotina</taxon>
        <taxon>Sordariomycetes</taxon>
        <taxon>Sordariomycetidae</taxon>
        <taxon>Sordariales</taxon>
        <taxon>Lasiosphaeriaceae</taxon>
        <taxon>Bombardia</taxon>
    </lineage>
</organism>
<dbReference type="Pfam" id="PF01885">
    <property type="entry name" value="PTS_2-RNA"/>
    <property type="match status" value="1"/>
</dbReference>
<gene>
    <name evidence="5" type="ORF">B0T17DRAFT_616761</name>
</gene>
<comment type="caution">
    <text evidence="5">The sequence shown here is derived from an EMBL/GenBank/DDBJ whole genome shotgun (WGS) entry which is preliminary data.</text>
</comment>
<dbReference type="Proteomes" id="UP001174934">
    <property type="component" value="Unassembled WGS sequence"/>
</dbReference>
<protein>
    <recommendedName>
        <fullName evidence="2">2'-phosphotransferase</fullName>
        <ecNumber evidence="2">2.7.1.160</ecNumber>
    </recommendedName>
</protein>
<evidence type="ECO:0000256" key="3">
    <source>
        <dbReference type="ARBA" id="ARBA00047949"/>
    </source>
</evidence>
<evidence type="ECO:0000313" key="6">
    <source>
        <dbReference type="Proteomes" id="UP001174934"/>
    </source>
</evidence>